<dbReference type="Pfam" id="PF08220">
    <property type="entry name" value="HTH_DeoR"/>
    <property type="match status" value="1"/>
</dbReference>
<evidence type="ECO:0000313" key="9">
    <source>
        <dbReference type="Proteomes" id="UP000660861"/>
    </source>
</evidence>
<dbReference type="PROSITE" id="PS51000">
    <property type="entry name" value="HTH_DEOR_2"/>
    <property type="match status" value="1"/>
</dbReference>
<dbReference type="PRINTS" id="PR00037">
    <property type="entry name" value="HTHLACR"/>
</dbReference>
<dbReference type="SUPFAM" id="SSF100950">
    <property type="entry name" value="NagB/RpiA/CoA transferase-like"/>
    <property type="match status" value="1"/>
</dbReference>
<comment type="caution">
    <text evidence="8">The sequence shown here is derived from an EMBL/GenBank/DDBJ whole genome shotgun (WGS) entry which is preliminary data.</text>
</comment>
<dbReference type="InterPro" id="IPR018356">
    <property type="entry name" value="Tscrpt_reg_HTH_DeoR_CS"/>
</dbReference>
<dbReference type="PROSITE" id="PS00894">
    <property type="entry name" value="HTH_DEOR_1"/>
    <property type="match status" value="1"/>
</dbReference>
<dbReference type="Pfam" id="PF00455">
    <property type="entry name" value="DeoRC"/>
    <property type="match status" value="1"/>
</dbReference>
<evidence type="ECO:0000256" key="3">
    <source>
        <dbReference type="ARBA" id="ARBA00023015"/>
    </source>
</evidence>
<evidence type="ECO:0000256" key="5">
    <source>
        <dbReference type="ARBA" id="ARBA00023163"/>
    </source>
</evidence>
<evidence type="ECO:0000256" key="2">
    <source>
        <dbReference type="ARBA" id="ARBA00022491"/>
    </source>
</evidence>
<dbReference type="InterPro" id="IPR036388">
    <property type="entry name" value="WH-like_DNA-bd_sf"/>
</dbReference>
<organism evidence="8 9">
    <name type="scientific">Zongyangia hominis</name>
    <dbReference type="NCBI Taxonomy" id="2763677"/>
    <lineage>
        <taxon>Bacteria</taxon>
        <taxon>Bacillati</taxon>
        <taxon>Bacillota</taxon>
        <taxon>Clostridia</taxon>
        <taxon>Eubacteriales</taxon>
        <taxon>Oscillospiraceae</taxon>
        <taxon>Zongyangia</taxon>
    </lineage>
</organism>
<dbReference type="Gene3D" id="3.40.50.1360">
    <property type="match status" value="1"/>
</dbReference>
<dbReference type="InterPro" id="IPR001034">
    <property type="entry name" value="DeoR_HTH"/>
</dbReference>
<dbReference type="InterPro" id="IPR037171">
    <property type="entry name" value="NagB/RpiA_transferase-like"/>
</dbReference>
<dbReference type="InterPro" id="IPR014036">
    <property type="entry name" value="DeoR-like_C"/>
</dbReference>
<dbReference type="SMART" id="SM01134">
    <property type="entry name" value="DeoRC"/>
    <property type="match status" value="1"/>
</dbReference>
<evidence type="ECO:0000256" key="1">
    <source>
        <dbReference type="ARBA" id="ARBA00021390"/>
    </source>
</evidence>
<sequence>MTDRQTQILNIISEERKVEVMRLAELMNVTQVTIRKDLDYLESKGLIRRQHGTAEIDAEDDITNRLAYHYYEKSLIAAQAVEMIHNGEVIMIESGSCCTLLAEQIAKKRKDVTIITNSVYIANYIRPATSNQVVLLGGSLLMEPMVTVGPIMCQAAVNFYVDKFYTGTDGFTPNGHFTGKDIMRVETIRVMSQQAKKTIILTESNKFSRQGTLAQFPADDVYAVYTDTKIPEDVESYLKEHKVIVNKVDTTGRGEVK</sequence>
<gene>
    <name evidence="8" type="ORF">H8709_07725</name>
</gene>
<dbReference type="Proteomes" id="UP000660861">
    <property type="component" value="Unassembled WGS sequence"/>
</dbReference>
<comment type="function">
    <text evidence="6">Repressor of the lactose catabolism operon. Galactose-6-phosphate is the inducer.</text>
</comment>
<dbReference type="PANTHER" id="PTHR30363:SF4">
    <property type="entry name" value="GLYCEROL-3-PHOSPHATE REGULON REPRESSOR"/>
    <property type="match status" value="1"/>
</dbReference>
<dbReference type="RefSeq" id="WP_262397811.1">
    <property type="nucleotide sequence ID" value="NZ_JACRTC010000005.1"/>
</dbReference>
<feature type="domain" description="HTH deoR-type" evidence="7">
    <location>
        <begin position="1"/>
        <end position="56"/>
    </location>
</feature>
<keyword evidence="9" id="KW-1185">Reference proteome</keyword>
<dbReference type="InterPro" id="IPR036390">
    <property type="entry name" value="WH_DNA-bd_sf"/>
</dbReference>
<dbReference type="SMART" id="SM00420">
    <property type="entry name" value="HTH_DEOR"/>
    <property type="match status" value="1"/>
</dbReference>
<evidence type="ECO:0000256" key="4">
    <source>
        <dbReference type="ARBA" id="ARBA00023125"/>
    </source>
</evidence>
<dbReference type="Gene3D" id="1.10.10.10">
    <property type="entry name" value="Winged helix-like DNA-binding domain superfamily/Winged helix DNA-binding domain"/>
    <property type="match status" value="1"/>
</dbReference>
<dbReference type="SUPFAM" id="SSF46785">
    <property type="entry name" value="Winged helix' DNA-binding domain"/>
    <property type="match status" value="1"/>
</dbReference>
<evidence type="ECO:0000256" key="6">
    <source>
        <dbReference type="ARBA" id="ARBA00024937"/>
    </source>
</evidence>
<keyword evidence="4" id="KW-0238">DNA-binding</keyword>
<protein>
    <recommendedName>
        <fullName evidence="1">Lactose phosphotransferase system repressor</fullName>
    </recommendedName>
</protein>
<dbReference type="GO" id="GO:0003677">
    <property type="term" value="F:DNA binding"/>
    <property type="evidence" value="ECO:0007669"/>
    <property type="project" value="UniProtKB-KW"/>
</dbReference>
<dbReference type="InterPro" id="IPR050313">
    <property type="entry name" value="Carb_Metab_HTH_regulators"/>
</dbReference>
<proteinExistence type="predicted"/>
<keyword evidence="2" id="KW-0678">Repressor</keyword>
<keyword evidence="3" id="KW-0805">Transcription regulation</keyword>
<reference evidence="8" key="1">
    <citation type="submission" date="2020-08" db="EMBL/GenBank/DDBJ databases">
        <title>Genome public.</title>
        <authorList>
            <person name="Liu C."/>
            <person name="Sun Q."/>
        </authorList>
    </citation>
    <scope>NUCLEOTIDE SEQUENCE</scope>
    <source>
        <strain evidence="8">NSJ-54</strain>
    </source>
</reference>
<name>A0A926EEJ4_9FIRM</name>
<dbReference type="PANTHER" id="PTHR30363">
    <property type="entry name" value="HTH-TYPE TRANSCRIPTIONAL REGULATOR SRLR-RELATED"/>
    <property type="match status" value="1"/>
</dbReference>
<evidence type="ECO:0000313" key="8">
    <source>
        <dbReference type="EMBL" id="MBC8570714.1"/>
    </source>
</evidence>
<dbReference type="EMBL" id="JACRTC010000005">
    <property type="protein sequence ID" value="MBC8570714.1"/>
    <property type="molecule type" value="Genomic_DNA"/>
</dbReference>
<keyword evidence="5" id="KW-0804">Transcription</keyword>
<evidence type="ECO:0000259" key="7">
    <source>
        <dbReference type="PROSITE" id="PS51000"/>
    </source>
</evidence>
<accession>A0A926EEJ4</accession>
<dbReference type="GO" id="GO:0003700">
    <property type="term" value="F:DNA-binding transcription factor activity"/>
    <property type="evidence" value="ECO:0007669"/>
    <property type="project" value="InterPro"/>
</dbReference>
<dbReference type="AlphaFoldDB" id="A0A926EEJ4"/>